<comment type="caution">
    <text evidence="2">The sequence shown here is derived from an EMBL/GenBank/DDBJ whole genome shotgun (WGS) entry which is preliminary data.</text>
</comment>
<evidence type="ECO:0000313" key="2">
    <source>
        <dbReference type="EMBL" id="KAF7775505.1"/>
    </source>
</evidence>
<organism evidence="2 3">
    <name type="scientific">Pseudoalteromonas citrea</name>
    <dbReference type="NCBI Taxonomy" id="43655"/>
    <lineage>
        <taxon>Bacteria</taxon>
        <taxon>Pseudomonadati</taxon>
        <taxon>Pseudomonadota</taxon>
        <taxon>Gammaproteobacteria</taxon>
        <taxon>Alteromonadales</taxon>
        <taxon>Pseudoalteromonadaceae</taxon>
        <taxon>Pseudoalteromonas</taxon>
    </lineage>
</organism>
<feature type="compositionally biased region" description="Polar residues" evidence="1">
    <location>
        <begin position="126"/>
        <end position="142"/>
    </location>
</feature>
<dbReference type="AlphaFoldDB" id="A0AAD4AML1"/>
<dbReference type="InterPro" id="IPR007922">
    <property type="entry name" value="DciA-like"/>
</dbReference>
<name>A0AAD4AML1_9GAMM</name>
<sequence length="175" mass="19565">MSVLVNFERITMAKNRYAPKQLNELMGKWSNKMVSYTEKSQAMAQWQKCLEKAVGPVLIKKCRVGNYREGTLVIEAASATLATRLNFLKMEILSQFRAAGMIECAQVKVVTNPEAQQRLSPKRDSLSSPTQQTEGRVMSDQTAQQLTEIAGNAPPSLQAKLLKLAKHAQKNKQKK</sequence>
<feature type="region of interest" description="Disordered" evidence="1">
    <location>
        <begin position="115"/>
        <end position="142"/>
    </location>
</feature>
<dbReference type="Proteomes" id="UP000016487">
    <property type="component" value="Unassembled WGS sequence"/>
</dbReference>
<reference evidence="2" key="2">
    <citation type="submission" date="2015-03" db="EMBL/GenBank/DDBJ databases">
        <title>Genome sequence of Pseudoalteromonas citrea.</title>
        <authorList>
            <person name="Xie B.-B."/>
            <person name="Rong J.-C."/>
            <person name="Qin Q.-L."/>
            <person name="Zhang Y.-Z."/>
        </authorList>
    </citation>
    <scope>NUCLEOTIDE SEQUENCE</scope>
    <source>
        <strain evidence="2">DSM 8771</strain>
    </source>
</reference>
<reference evidence="2" key="1">
    <citation type="journal article" date="2012" name="J. Bacteriol.">
        <title>Genome sequences of type strains of seven species of the marine bacterium Pseudoalteromonas.</title>
        <authorList>
            <person name="Xie B.B."/>
            <person name="Shu Y.L."/>
            <person name="Qin Q.L."/>
            <person name="Rong J.C."/>
            <person name="Zhang X.Y."/>
            <person name="Chen X.L."/>
            <person name="Shi M."/>
            <person name="He H.L."/>
            <person name="Zhou B.C."/>
            <person name="Zhang Y.Z."/>
        </authorList>
    </citation>
    <scope>NUCLEOTIDE SEQUENCE</scope>
    <source>
        <strain evidence="2">DSM 8771</strain>
    </source>
</reference>
<accession>A0AAD4AML1</accession>
<gene>
    <name evidence="2" type="ORF">PCIT_a1709</name>
</gene>
<dbReference type="Pfam" id="PF05258">
    <property type="entry name" value="DciA"/>
    <property type="match status" value="1"/>
</dbReference>
<protein>
    <recommendedName>
        <fullName evidence="4">DUF721 domain-containing protein</fullName>
    </recommendedName>
</protein>
<dbReference type="EMBL" id="AHBZ03000012">
    <property type="protein sequence ID" value="KAF7775505.1"/>
    <property type="molecule type" value="Genomic_DNA"/>
</dbReference>
<evidence type="ECO:0000313" key="3">
    <source>
        <dbReference type="Proteomes" id="UP000016487"/>
    </source>
</evidence>
<evidence type="ECO:0000256" key="1">
    <source>
        <dbReference type="SAM" id="MobiDB-lite"/>
    </source>
</evidence>
<proteinExistence type="predicted"/>
<evidence type="ECO:0008006" key="4">
    <source>
        <dbReference type="Google" id="ProtNLM"/>
    </source>
</evidence>